<dbReference type="Pfam" id="PF04015">
    <property type="entry name" value="DUF362"/>
    <property type="match status" value="1"/>
</dbReference>
<evidence type="ECO:0000313" key="3">
    <source>
        <dbReference type="Proteomes" id="UP000095765"/>
    </source>
</evidence>
<name>A0A174LAU4_9FIRM</name>
<protein>
    <submittedName>
        <fullName evidence="2">Domain of uncharacterized function (DUF362)</fullName>
    </submittedName>
</protein>
<dbReference type="AlphaFoldDB" id="A0A174LAU4"/>
<gene>
    <name evidence="2" type="ORF">ERS852551_00018</name>
</gene>
<dbReference type="Proteomes" id="UP000095765">
    <property type="component" value="Unassembled WGS sequence"/>
</dbReference>
<sequence length="504" mass="56341">MDIDYLNDPTVSVFIDPEMTAYPQKAPFHPSETFPEYPFGQDDISDEVNKVYAAVRTLFHQLGYDEGHFGTTSWNPLKGLVHPGDTVVLKPNFVLDANMRAGGGTDELITHGSVIRAVADYVYIALEGKGKIILGDAPQADANFDQIVAKMGLDILRDFYPCTADFSFELLDYRQLRFVYDENGMLGNNSRLSLDGDPNGYTVFDLGKNSAFEGLENIENIYGADYDRSETLKHHSGGKHEYCISGTILKADVFISLPKMKTHRKSGATLNLKNLVGINGNKNYLPHFRIGAPDDGGDEFPMLNQQQKTAYYTKRKMVDRLLVNPNPVKDFLFKTMAAVYRFIKPIVFKTVDEKKDLLAGGWYGNETVWRMILDLNRILVYGDADGNLQDTPQRRIFSVMDGVVAGDGDGPLAPERKECGALLAGRNTLCMDYIALRMMGLDARKIPLYKQLSPQMDYPLTYVNPQDLVVACNNEEAKQYVGHDTSVSLHFCPAPGWIGHIELE</sequence>
<evidence type="ECO:0000313" key="2">
    <source>
        <dbReference type="EMBL" id="CUP18659.1"/>
    </source>
</evidence>
<evidence type="ECO:0000259" key="1">
    <source>
        <dbReference type="Pfam" id="PF04015"/>
    </source>
</evidence>
<dbReference type="InterPro" id="IPR007160">
    <property type="entry name" value="DUF362"/>
</dbReference>
<proteinExistence type="predicted"/>
<feature type="domain" description="DUF362" evidence="1">
    <location>
        <begin position="218"/>
        <end position="436"/>
    </location>
</feature>
<dbReference type="RefSeq" id="WP_055243604.1">
    <property type="nucleotide sequence ID" value="NZ_JAGZLI010000001.1"/>
</dbReference>
<reference evidence="2 3" key="1">
    <citation type="submission" date="2015-09" db="EMBL/GenBank/DDBJ databases">
        <authorList>
            <consortium name="Pathogen Informatics"/>
        </authorList>
    </citation>
    <scope>NUCLEOTIDE SEQUENCE [LARGE SCALE GENOMIC DNA]</scope>
    <source>
        <strain evidence="2 3">2789STDY5834939</strain>
    </source>
</reference>
<organism evidence="2 3">
    <name type="scientific">Anaerotruncus colihominis</name>
    <dbReference type="NCBI Taxonomy" id="169435"/>
    <lineage>
        <taxon>Bacteria</taxon>
        <taxon>Bacillati</taxon>
        <taxon>Bacillota</taxon>
        <taxon>Clostridia</taxon>
        <taxon>Eubacteriales</taxon>
        <taxon>Oscillospiraceae</taxon>
        <taxon>Anaerotruncus</taxon>
    </lineage>
</organism>
<dbReference type="EMBL" id="CZBE01000001">
    <property type="protein sequence ID" value="CUP18659.1"/>
    <property type="molecule type" value="Genomic_DNA"/>
</dbReference>
<accession>A0A174LAU4</accession>